<feature type="region of interest" description="Disordered" evidence="5">
    <location>
        <begin position="824"/>
        <end position="848"/>
    </location>
</feature>
<feature type="domain" description="C2H2-type" evidence="6">
    <location>
        <begin position="729"/>
        <end position="750"/>
    </location>
</feature>
<feature type="region of interest" description="Disordered" evidence="5">
    <location>
        <begin position="1"/>
        <end position="232"/>
    </location>
</feature>
<dbReference type="AlphaFoldDB" id="A0A8S1H7N6"/>
<proteinExistence type="predicted"/>
<name>A0A8S1H7N6_9PELO</name>
<dbReference type="SMART" id="SM00355">
    <property type="entry name" value="ZnF_C2H2"/>
    <property type="match status" value="6"/>
</dbReference>
<dbReference type="GO" id="GO:0008270">
    <property type="term" value="F:zinc ion binding"/>
    <property type="evidence" value="ECO:0007669"/>
    <property type="project" value="UniProtKB-KW"/>
</dbReference>
<keyword evidence="8" id="KW-1185">Reference proteome</keyword>
<dbReference type="PANTHER" id="PTHR24403:SF110">
    <property type="entry name" value="C2H2-TYPE DOMAIN-CONTAINING PROTEIN-RELATED"/>
    <property type="match status" value="1"/>
</dbReference>
<dbReference type="OrthoDB" id="6110130at2759"/>
<keyword evidence="2" id="KW-0677">Repeat</keyword>
<evidence type="ECO:0000313" key="8">
    <source>
        <dbReference type="Proteomes" id="UP000835052"/>
    </source>
</evidence>
<dbReference type="PROSITE" id="PS00028">
    <property type="entry name" value="ZINC_FINGER_C2H2_1"/>
    <property type="match status" value="2"/>
</dbReference>
<feature type="compositionally biased region" description="Polar residues" evidence="5">
    <location>
        <begin position="1"/>
        <end position="14"/>
    </location>
</feature>
<dbReference type="EMBL" id="CAJGYM010000024">
    <property type="protein sequence ID" value="CAD6191909.1"/>
    <property type="molecule type" value="Genomic_DNA"/>
</dbReference>
<keyword evidence="4" id="KW-0862">Zinc</keyword>
<feature type="compositionally biased region" description="Acidic residues" evidence="5">
    <location>
        <begin position="176"/>
        <end position="185"/>
    </location>
</feature>
<keyword evidence="3" id="KW-0863">Zinc-finger</keyword>
<keyword evidence="1" id="KW-0479">Metal-binding</keyword>
<dbReference type="InterPro" id="IPR013087">
    <property type="entry name" value="Znf_C2H2_type"/>
</dbReference>
<evidence type="ECO:0000256" key="4">
    <source>
        <dbReference type="ARBA" id="ARBA00022833"/>
    </source>
</evidence>
<evidence type="ECO:0000256" key="1">
    <source>
        <dbReference type="ARBA" id="ARBA00022723"/>
    </source>
</evidence>
<sequence length="848" mass="94175">MVTTGESIEQNGEQNVEAENGNTTSSDLEQDKIQKLKARIPTPEVADNENEEEGVANRSDSNGSAIRSNGVQDENSSTDAEDRNDREEKMEGVDSGNGTTVADDDEAVPSTSDAKNDENNEEVEMKEDDEAVTNGRADATTSEGAAELPKTNGTAKEASEEPPSTNGAQKRVVECIDLDDDEPVASEEPQAKKAKVDADDDIEDVTPSPAPKAEKKEEDSELKKTEPQLTSPEALLNKLEGYVADAIENEKNVQRKLLDALLGAINLQVQKEPLSVRKLILDKQLVLPNTISFPPSQVVDLLIEHDPEFPLSKVVHKMFGDERPKLSDAEKKERQLLKAHSVVPHMTKILMDIGQDLVQEATYSDIVHARNLPETPKNIDTYKQVAAQLKPVWETLRKKNEPYKMPQLTCQVCGFKSESRLVMMNHRSQTHMKGGKYQCAMCPEYDTNEQRLIQHYLEAHLVIATKEDRDTKQPCYICDEDFVYKGLRDAHMKQCKKDYARVRNIMAPKPEDALTINRWLWDRPPIDPTILQQQQAAQAQAMQKKHQQQQAATQQAQLTAIRQRQQQAAAATSQQTAMLQQQLLQQQRVRQMTQAFMSSNRMINQTQLLAAMQQHIQRTSGAGRGATVPGLGTPIAAASVALLQKQLQQQQQAQAQAQKAAATPPGLGRKSSSTPSAKTPTTSGSPTQCEICDQAVAEKEKYLVHLQTFHKQMIGKSVADMTQGAPLACSRCRDRFWTYEGLERHLVMSHGLVTADLLQKAQKKEDGGRCKLCSKQYAFNMLQHLVADHQVKLCSAEIMYSCDVCSFKCTSYQILEVHLTSKHPKGGAPVADRPQAEKAKDDCITLDD</sequence>
<dbReference type="GO" id="GO:0005634">
    <property type="term" value="C:nucleus"/>
    <property type="evidence" value="ECO:0007669"/>
    <property type="project" value="TreeGrafter"/>
</dbReference>
<organism evidence="7 8">
    <name type="scientific">Caenorhabditis auriculariae</name>
    <dbReference type="NCBI Taxonomy" id="2777116"/>
    <lineage>
        <taxon>Eukaryota</taxon>
        <taxon>Metazoa</taxon>
        <taxon>Ecdysozoa</taxon>
        <taxon>Nematoda</taxon>
        <taxon>Chromadorea</taxon>
        <taxon>Rhabditida</taxon>
        <taxon>Rhabditina</taxon>
        <taxon>Rhabditomorpha</taxon>
        <taxon>Rhabditoidea</taxon>
        <taxon>Rhabditidae</taxon>
        <taxon>Peloderinae</taxon>
        <taxon>Caenorhabditis</taxon>
    </lineage>
</organism>
<comment type="caution">
    <text evidence="7">The sequence shown here is derived from an EMBL/GenBank/DDBJ whole genome shotgun (WGS) entry which is preliminary data.</text>
</comment>
<dbReference type="GO" id="GO:0045944">
    <property type="term" value="P:positive regulation of transcription by RNA polymerase II"/>
    <property type="evidence" value="ECO:0007669"/>
    <property type="project" value="TreeGrafter"/>
</dbReference>
<feature type="compositionally biased region" description="Basic and acidic residues" evidence="5">
    <location>
        <begin position="834"/>
        <end position="848"/>
    </location>
</feature>
<feature type="compositionally biased region" description="Low complexity" evidence="5">
    <location>
        <begin position="671"/>
        <end position="687"/>
    </location>
</feature>
<evidence type="ECO:0000256" key="5">
    <source>
        <dbReference type="SAM" id="MobiDB-lite"/>
    </source>
</evidence>
<dbReference type="PANTHER" id="PTHR24403">
    <property type="entry name" value="ZINC FINGER PROTEIN"/>
    <property type="match status" value="1"/>
</dbReference>
<evidence type="ECO:0000256" key="3">
    <source>
        <dbReference type="ARBA" id="ARBA00022771"/>
    </source>
</evidence>
<evidence type="ECO:0000256" key="2">
    <source>
        <dbReference type="ARBA" id="ARBA00022737"/>
    </source>
</evidence>
<gene>
    <name evidence="7" type="ORF">CAUJ_LOCUS7828</name>
</gene>
<accession>A0A8S1H7N6</accession>
<feature type="compositionally biased region" description="Basic and acidic residues" evidence="5">
    <location>
        <begin position="212"/>
        <end position="226"/>
    </location>
</feature>
<dbReference type="Proteomes" id="UP000835052">
    <property type="component" value="Unassembled WGS sequence"/>
</dbReference>
<feature type="compositionally biased region" description="Acidic residues" evidence="5">
    <location>
        <begin position="119"/>
        <end position="131"/>
    </location>
</feature>
<feature type="compositionally biased region" description="Basic and acidic residues" evidence="5">
    <location>
        <begin position="80"/>
        <end position="92"/>
    </location>
</feature>
<feature type="domain" description="C2H2-type" evidence="6">
    <location>
        <begin position="689"/>
        <end position="710"/>
    </location>
</feature>
<protein>
    <recommendedName>
        <fullName evidence="6">C2H2-type domain-containing protein</fullName>
    </recommendedName>
</protein>
<dbReference type="Gene3D" id="3.30.160.60">
    <property type="entry name" value="Classic Zinc Finger"/>
    <property type="match status" value="1"/>
</dbReference>
<dbReference type="InterPro" id="IPR050688">
    <property type="entry name" value="Zinc_finger/UBP_domain"/>
</dbReference>
<evidence type="ECO:0000313" key="7">
    <source>
        <dbReference type="EMBL" id="CAD6191909.1"/>
    </source>
</evidence>
<feature type="region of interest" description="Disordered" evidence="5">
    <location>
        <begin position="654"/>
        <end position="687"/>
    </location>
</feature>
<evidence type="ECO:0000259" key="6">
    <source>
        <dbReference type="PROSITE" id="PS00028"/>
    </source>
</evidence>
<reference evidence="7" key="1">
    <citation type="submission" date="2020-10" db="EMBL/GenBank/DDBJ databases">
        <authorList>
            <person name="Kikuchi T."/>
        </authorList>
    </citation>
    <scope>NUCLEOTIDE SEQUENCE</scope>
    <source>
        <strain evidence="7">NKZ352</strain>
    </source>
</reference>
<feature type="compositionally biased region" description="Polar residues" evidence="5">
    <location>
        <begin position="58"/>
        <end position="78"/>
    </location>
</feature>